<dbReference type="OrthoDB" id="9814535at2"/>
<keyword evidence="3" id="KW-0732">Signal</keyword>
<dbReference type="GO" id="GO:0019867">
    <property type="term" value="C:outer membrane"/>
    <property type="evidence" value="ECO:0007669"/>
    <property type="project" value="InterPro"/>
</dbReference>
<evidence type="ECO:0000256" key="2">
    <source>
        <dbReference type="ARBA" id="ARBA00022692"/>
    </source>
</evidence>
<feature type="domain" description="POTRA" evidence="7">
    <location>
        <begin position="103"/>
        <end position="151"/>
    </location>
</feature>
<dbReference type="Pfam" id="PF07244">
    <property type="entry name" value="POTRA"/>
    <property type="match status" value="1"/>
</dbReference>
<evidence type="ECO:0000313" key="8">
    <source>
        <dbReference type="EMBL" id="GCC50583.1"/>
    </source>
</evidence>
<sequence length="773" mass="89196">MAPKSINSDDLNNLYAQEPNRKFLNLPIAPLVGIYYLGERRYDTAKLNRKKKAVELKFDNKIKATNRVRKIANLQFRKQKKTEKFNNRLENGNTIMQWGEPVAVFDSLKVEESKSKFNAYLFSQGYFTNTVSARSITIQKVVNVTYRVNPGEPYKIDSIHYQISDSTVNALLVKNNGASYLKRGERYIDDNFSKERERIDLLLKDNGYYDFSRQYIEFEIDTSYLSNRKVSVVLIIRDPAYRVHHKQFFVDSVNFNINAPNPLNRKRQYSKYRNVNYTYWQKEYSFKILGQRVFVNQNNTYSRNNTLNTQRQLANLDAFKFVNINYDTSGGLFIANIFTSPLDRYEWSNEIGVNVTQGYPGPFYNLNFKKRNIFRGLENFDLNARIGIEGVASTSNPIKVLASQEASINASLTFPQFIWPLSEKTQNKAARFNPKTRITTGFAYTDRPEYRRSASNLSATYNWQNKQNSYYSLSIANLSIINSKIILPEFQEFLDLQDQLGNRSLSNSFKPSFVSSILFSFTWNPDNYGNAERSSNFLRTSVETGGNIFNLIDPQPLVDQGLAYFKYVRLNVDMRRITVLNKHLVVAKRFNGGMAYSFNKDKSLPYEKFFFAGGSNSIRAWRPRRLGPGSFKPVLSADPDKDGLFNYQIEQPAEILLEGSIELRQKLFGFISGAVFVDAGNVWTRVERKTPDEIQGTSKFAFDRFYKEIGVGTGFGVRFDFSFLILRLDAGIKVYDPARDKVERFVLDNLKFFGPFGTNREPVIYNIGIGYPF</sequence>
<evidence type="ECO:0000256" key="1">
    <source>
        <dbReference type="ARBA" id="ARBA00004370"/>
    </source>
</evidence>
<accession>A0A401U6P2</accession>
<proteinExistence type="predicted"/>
<evidence type="ECO:0000256" key="3">
    <source>
        <dbReference type="ARBA" id="ARBA00022729"/>
    </source>
</evidence>
<name>A0A401U6P2_9BACT</name>
<dbReference type="EMBL" id="BHXQ01000001">
    <property type="protein sequence ID" value="GCC50583.1"/>
    <property type="molecule type" value="Genomic_DNA"/>
</dbReference>
<dbReference type="Pfam" id="PF01103">
    <property type="entry name" value="Omp85"/>
    <property type="match status" value="1"/>
</dbReference>
<keyword evidence="5" id="KW-0998">Cell outer membrane</keyword>
<dbReference type="InterPro" id="IPR000184">
    <property type="entry name" value="Bac_surfAg_D15"/>
</dbReference>
<evidence type="ECO:0000259" key="6">
    <source>
        <dbReference type="Pfam" id="PF01103"/>
    </source>
</evidence>
<gene>
    <name evidence="8" type="ORF">SanaruYs_07980</name>
</gene>
<comment type="subcellular location">
    <subcellularLocation>
        <location evidence="1">Membrane</location>
    </subcellularLocation>
</comment>
<evidence type="ECO:0000256" key="5">
    <source>
        <dbReference type="ARBA" id="ARBA00023237"/>
    </source>
</evidence>
<keyword evidence="9" id="KW-1185">Reference proteome</keyword>
<organism evidence="8 9">
    <name type="scientific">Chryseotalea sanaruensis</name>
    <dbReference type="NCBI Taxonomy" id="2482724"/>
    <lineage>
        <taxon>Bacteria</taxon>
        <taxon>Pseudomonadati</taxon>
        <taxon>Bacteroidota</taxon>
        <taxon>Cytophagia</taxon>
        <taxon>Cytophagales</taxon>
        <taxon>Chryseotaleaceae</taxon>
        <taxon>Chryseotalea</taxon>
    </lineage>
</organism>
<dbReference type="Proteomes" id="UP000288227">
    <property type="component" value="Unassembled WGS sequence"/>
</dbReference>
<dbReference type="Gene3D" id="2.40.160.50">
    <property type="entry name" value="membrane protein fhac: a member of the omp85/tpsb transporter family"/>
    <property type="match status" value="1"/>
</dbReference>
<reference evidence="8 9" key="1">
    <citation type="submission" date="2018-11" db="EMBL/GenBank/DDBJ databases">
        <title>Chryseotalea sanarue gen. nov., sp., nov., a member of the family Cytophagaceae, isolated from a brackish lake in Hamamatsu Japan.</title>
        <authorList>
            <person name="Maejima Y."/>
            <person name="Iino T."/>
            <person name="Muraguchi Y."/>
            <person name="Fukuda K."/>
            <person name="Ohkuma M."/>
            <person name="Moriuchi R."/>
            <person name="Dohra H."/>
            <person name="Kimbara K."/>
            <person name="Shintani M."/>
        </authorList>
    </citation>
    <scope>NUCLEOTIDE SEQUENCE [LARGE SCALE GENOMIC DNA]</scope>
    <source>
        <strain evidence="8 9">Ys</strain>
    </source>
</reference>
<feature type="domain" description="Bacterial surface antigen (D15)" evidence="6">
    <location>
        <begin position="350"/>
        <end position="745"/>
    </location>
</feature>
<evidence type="ECO:0000259" key="7">
    <source>
        <dbReference type="Pfam" id="PF07244"/>
    </source>
</evidence>
<evidence type="ECO:0000313" key="9">
    <source>
        <dbReference type="Proteomes" id="UP000288227"/>
    </source>
</evidence>
<dbReference type="InterPro" id="IPR039910">
    <property type="entry name" value="D15-like"/>
</dbReference>
<keyword evidence="4" id="KW-0472">Membrane</keyword>
<keyword evidence="2" id="KW-0812">Transmembrane</keyword>
<dbReference type="AlphaFoldDB" id="A0A401U6P2"/>
<dbReference type="PANTHER" id="PTHR12815:SF47">
    <property type="entry name" value="TRANSLOCATION AND ASSEMBLY MODULE SUBUNIT TAMA"/>
    <property type="match status" value="1"/>
</dbReference>
<dbReference type="PANTHER" id="PTHR12815">
    <property type="entry name" value="SORTING AND ASSEMBLY MACHINERY SAMM50 PROTEIN FAMILY MEMBER"/>
    <property type="match status" value="1"/>
</dbReference>
<comment type="caution">
    <text evidence="8">The sequence shown here is derived from an EMBL/GenBank/DDBJ whole genome shotgun (WGS) entry which is preliminary data.</text>
</comment>
<dbReference type="InterPro" id="IPR010827">
    <property type="entry name" value="BamA/TamA_POTRA"/>
</dbReference>
<evidence type="ECO:0000256" key="4">
    <source>
        <dbReference type="ARBA" id="ARBA00023136"/>
    </source>
</evidence>
<protein>
    <submittedName>
        <fullName evidence="8">Uncharacterized protein</fullName>
    </submittedName>
</protein>